<accession>A0A6J5KW69</accession>
<organism evidence="1">
    <name type="scientific">uncultured Caudovirales phage</name>
    <dbReference type="NCBI Taxonomy" id="2100421"/>
    <lineage>
        <taxon>Viruses</taxon>
        <taxon>Duplodnaviria</taxon>
        <taxon>Heunggongvirae</taxon>
        <taxon>Uroviricota</taxon>
        <taxon>Caudoviricetes</taxon>
        <taxon>Peduoviridae</taxon>
        <taxon>Maltschvirus</taxon>
        <taxon>Maltschvirus maltsch</taxon>
    </lineage>
</organism>
<evidence type="ECO:0000313" key="1">
    <source>
        <dbReference type="EMBL" id="CAB4125296.1"/>
    </source>
</evidence>
<reference evidence="1" key="1">
    <citation type="submission" date="2020-04" db="EMBL/GenBank/DDBJ databases">
        <authorList>
            <person name="Chiriac C."/>
            <person name="Salcher M."/>
            <person name="Ghai R."/>
            <person name="Kavagutti S V."/>
        </authorList>
    </citation>
    <scope>NUCLEOTIDE SEQUENCE</scope>
</reference>
<dbReference type="EMBL" id="LR796187">
    <property type="protein sequence ID" value="CAB4125296.1"/>
    <property type="molecule type" value="Genomic_DNA"/>
</dbReference>
<evidence type="ECO:0008006" key="3">
    <source>
        <dbReference type="Google" id="ProtNLM"/>
    </source>
</evidence>
<protein>
    <recommendedName>
        <fullName evidence="3">Major tropism determinant N-terminal domain-containing protein</fullName>
    </recommendedName>
</protein>
<gene>
    <name evidence="2" type="ORF">UFOVP181_72</name>
    <name evidence="1" type="ORF">UFOVP57_90</name>
</gene>
<proteinExistence type="predicted"/>
<evidence type="ECO:0000313" key="2">
    <source>
        <dbReference type="EMBL" id="CAB5208567.1"/>
    </source>
</evidence>
<sequence>MSIQKLRSGRVPTATASTYIGEGGTIFWNSTTGEFRLSDGVTPGGSRVGFPVASLTEIGGIKLGPGVTLNGQDQLVVDPTGLDFAFGDFYAFTNPGASDGACLSSVNANQDINIVSNGTGNVNVIGEFNVHATDGVLETALSAPPIFKVTGDGQVTMLVPKADQAGGALEIVGNDTGLYLPPDQTGVILHITGNSGLSSRSYFDANANYTLLAGRRYNGTQLNPTKVLNGEVIFRIAGQAATQATTEPAIFQAFGPARIEWVATQDQQPNKQGGEISIYATANDTAASASVKVATFNATTGLTATKFNGPLTGNVTGKADTAGNADTVTNGVYTNGSYANPAWITSLAKSKVGLGSVENTALSTSTFYLGTTQITYNRASAAQTLAGVSVSGNAGTVTNGVYTTDTGTVTNTMLAGSIANNKLANSTIQVNGVTLTLGDTAKTITAAAGTLTGTELNSTVVTSSLTALGGMSTIKAGTISAAFNVPKNTPIATQTFTVSGLTTSHKIIITSNTAMPDSTYFIPAAWVSATNTVSIQIAHTGGGAFTTTFDISYFAWV</sequence>
<dbReference type="EMBL" id="LR798231">
    <property type="protein sequence ID" value="CAB5208567.1"/>
    <property type="molecule type" value="Genomic_DNA"/>
</dbReference>
<name>A0A6J5KW69_9CAUD</name>